<evidence type="ECO:0000313" key="2">
    <source>
        <dbReference type="EMBL" id="MPC84740.1"/>
    </source>
</evidence>
<keyword evidence="3" id="KW-1185">Reference proteome</keyword>
<name>A0A5B7IJP2_PORTR</name>
<evidence type="ECO:0000256" key="1">
    <source>
        <dbReference type="SAM" id="MobiDB-lite"/>
    </source>
</evidence>
<feature type="compositionally biased region" description="Basic and acidic residues" evidence="1">
    <location>
        <begin position="35"/>
        <end position="50"/>
    </location>
</feature>
<feature type="compositionally biased region" description="Polar residues" evidence="1">
    <location>
        <begin position="57"/>
        <end position="66"/>
    </location>
</feature>
<feature type="region of interest" description="Disordered" evidence="1">
    <location>
        <begin position="1"/>
        <end position="66"/>
    </location>
</feature>
<dbReference type="AlphaFoldDB" id="A0A5B7IJP2"/>
<comment type="caution">
    <text evidence="2">The sequence shown here is derived from an EMBL/GenBank/DDBJ whole genome shotgun (WGS) entry which is preliminary data.</text>
</comment>
<dbReference type="Proteomes" id="UP000324222">
    <property type="component" value="Unassembled WGS sequence"/>
</dbReference>
<dbReference type="EMBL" id="VSRR010066289">
    <property type="protein sequence ID" value="MPC84740.1"/>
    <property type="molecule type" value="Genomic_DNA"/>
</dbReference>
<sequence length="66" mass="7053">MQLGFGVRNVRDVLVRTPSRNLQKTHGASTSSRSMPDKHRHSDGAAHGEDGGMSAQPLPTSGEQGR</sequence>
<reference evidence="2 3" key="1">
    <citation type="submission" date="2019-05" db="EMBL/GenBank/DDBJ databases">
        <title>Another draft genome of Portunus trituberculatus and its Hox gene families provides insights of decapod evolution.</title>
        <authorList>
            <person name="Jeong J.-H."/>
            <person name="Song I."/>
            <person name="Kim S."/>
            <person name="Choi T."/>
            <person name="Kim D."/>
            <person name="Ryu S."/>
            <person name="Kim W."/>
        </authorList>
    </citation>
    <scope>NUCLEOTIDE SEQUENCE [LARGE SCALE GENOMIC DNA]</scope>
    <source>
        <tissue evidence="2">Muscle</tissue>
    </source>
</reference>
<accession>A0A5B7IJP2</accession>
<evidence type="ECO:0000313" key="3">
    <source>
        <dbReference type="Proteomes" id="UP000324222"/>
    </source>
</evidence>
<organism evidence="2 3">
    <name type="scientific">Portunus trituberculatus</name>
    <name type="common">Swimming crab</name>
    <name type="synonym">Neptunus trituberculatus</name>
    <dbReference type="NCBI Taxonomy" id="210409"/>
    <lineage>
        <taxon>Eukaryota</taxon>
        <taxon>Metazoa</taxon>
        <taxon>Ecdysozoa</taxon>
        <taxon>Arthropoda</taxon>
        <taxon>Crustacea</taxon>
        <taxon>Multicrustacea</taxon>
        <taxon>Malacostraca</taxon>
        <taxon>Eumalacostraca</taxon>
        <taxon>Eucarida</taxon>
        <taxon>Decapoda</taxon>
        <taxon>Pleocyemata</taxon>
        <taxon>Brachyura</taxon>
        <taxon>Eubrachyura</taxon>
        <taxon>Portunoidea</taxon>
        <taxon>Portunidae</taxon>
        <taxon>Portuninae</taxon>
        <taxon>Portunus</taxon>
    </lineage>
</organism>
<feature type="compositionally biased region" description="Polar residues" evidence="1">
    <location>
        <begin position="18"/>
        <end position="34"/>
    </location>
</feature>
<gene>
    <name evidence="2" type="ORF">E2C01_079489</name>
</gene>
<proteinExistence type="predicted"/>
<protein>
    <submittedName>
        <fullName evidence="2">Uncharacterized protein</fullName>
    </submittedName>
</protein>